<feature type="transmembrane region" description="Helical" evidence="1">
    <location>
        <begin position="37"/>
        <end position="55"/>
    </location>
</feature>
<sequence length="179" mass="20391">MGWSDLAGYSDKVRRDFLVPSSGWIGDIVIPASDVTGIWDIFLVSLLFVSWWIAIRTSDRVVALVLARAFDTTIPLQHYLSTNAKVQKLHAKHCEQYWRIWYIATAVEGAAYFLFHPDLFTLVTCFKTTVMMLAWLGRNKDGNFLISGQQGLEPSRARRRLQLLRTGRKSPRRKAGTTS</sequence>
<organism evidence="2 3">
    <name type="scientific">Dioszegia hungarica</name>
    <dbReference type="NCBI Taxonomy" id="4972"/>
    <lineage>
        <taxon>Eukaryota</taxon>
        <taxon>Fungi</taxon>
        <taxon>Dikarya</taxon>
        <taxon>Basidiomycota</taxon>
        <taxon>Agaricomycotina</taxon>
        <taxon>Tremellomycetes</taxon>
        <taxon>Tremellales</taxon>
        <taxon>Bulleribasidiaceae</taxon>
        <taxon>Dioszegia</taxon>
    </lineage>
</organism>
<keyword evidence="1" id="KW-0472">Membrane</keyword>
<dbReference type="GeneID" id="77727565"/>
<comment type="caution">
    <text evidence="2">The sequence shown here is derived from an EMBL/GenBank/DDBJ whole genome shotgun (WGS) entry which is preliminary data.</text>
</comment>
<feature type="transmembrane region" description="Helical" evidence="1">
    <location>
        <begin position="97"/>
        <end position="114"/>
    </location>
</feature>
<dbReference type="AlphaFoldDB" id="A0AA38HDF7"/>
<keyword evidence="1" id="KW-0812">Transmembrane</keyword>
<reference evidence="2" key="1">
    <citation type="journal article" date="2022" name="G3 (Bethesda)">
        <title>High quality genome of the basidiomycete yeast Dioszegia hungarica PDD-24b-2 isolated from cloud water.</title>
        <authorList>
            <person name="Jarrige D."/>
            <person name="Haridas S."/>
            <person name="Bleykasten-Grosshans C."/>
            <person name="Joly M."/>
            <person name="Nadalig T."/>
            <person name="Sancelme M."/>
            <person name="Vuilleumier S."/>
            <person name="Grigoriev I.V."/>
            <person name="Amato P."/>
            <person name="Bringel F."/>
        </authorList>
    </citation>
    <scope>NUCLEOTIDE SEQUENCE</scope>
    <source>
        <strain evidence="2">PDD-24b-2</strain>
    </source>
</reference>
<gene>
    <name evidence="2" type="ORF">MKK02DRAFT_31679</name>
</gene>
<evidence type="ECO:0000313" key="3">
    <source>
        <dbReference type="Proteomes" id="UP001164286"/>
    </source>
</evidence>
<evidence type="ECO:0000256" key="1">
    <source>
        <dbReference type="SAM" id="Phobius"/>
    </source>
</evidence>
<dbReference type="RefSeq" id="XP_052947970.1">
    <property type="nucleotide sequence ID" value="XM_053088360.1"/>
</dbReference>
<keyword evidence="3" id="KW-1185">Reference proteome</keyword>
<feature type="transmembrane region" description="Helical" evidence="1">
    <location>
        <begin position="120"/>
        <end position="137"/>
    </location>
</feature>
<dbReference type="Proteomes" id="UP001164286">
    <property type="component" value="Unassembled WGS sequence"/>
</dbReference>
<name>A0AA38HDF7_9TREE</name>
<proteinExistence type="predicted"/>
<keyword evidence="1" id="KW-1133">Transmembrane helix</keyword>
<protein>
    <submittedName>
        <fullName evidence="2">Uncharacterized protein</fullName>
    </submittedName>
</protein>
<evidence type="ECO:0000313" key="2">
    <source>
        <dbReference type="EMBL" id="KAI9638193.1"/>
    </source>
</evidence>
<dbReference type="EMBL" id="JAKWFO010000003">
    <property type="protein sequence ID" value="KAI9638193.1"/>
    <property type="molecule type" value="Genomic_DNA"/>
</dbReference>
<accession>A0AA38HDF7</accession>